<reference evidence="1" key="1">
    <citation type="submission" date="2021-04" db="EMBL/GenBank/DDBJ databases">
        <authorList>
            <person name="Zhang D.-C."/>
        </authorList>
    </citation>
    <scope>NUCLEOTIDE SEQUENCE</scope>
    <source>
        <strain evidence="1">CGMCC 1.15697</strain>
    </source>
</reference>
<accession>A0A8J7RWM7</accession>
<evidence type="ECO:0000313" key="1">
    <source>
        <dbReference type="EMBL" id="MBP5855760.1"/>
    </source>
</evidence>
<protein>
    <recommendedName>
        <fullName evidence="3">Lipoprotein</fullName>
    </recommendedName>
</protein>
<comment type="caution">
    <text evidence="1">The sequence shown here is derived from an EMBL/GenBank/DDBJ whole genome shotgun (WGS) entry which is preliminary data.</text>
</comment>
<keyword evidence="2" id="KW-1185">Reference proteome</keyword>
<evidence type="ECO:0008006" key="3">
    <source>
        <dbReference type="Google" id="ProtNLM"/>
    </source>
</evidence>
<dbReference type="AlphaFoldDB" id="A0A8J7RWM7"/>
<gene>
    <name evidence="1" type="ORF">KAJ83_01975</name>
</gene>
<name>A0A8J7RWM7_9PROT</name>
<dbReference type="RefSeq" id="WP_210680334.1">
    <property type="nucleotide sequence ID" value="NZ_JAGMWN010000001.1"/>
</dbReference>
<dbReference type="Proteomes" id="UP000672602">
    <property type="component" value="Unassembled WGS sequence"/>
</dbReference>
<dbReference type="PROSITE" id="PS51257">
    <property type="entry name" value="PROKAR_LIPOPROTEIN"/>
    <property type="match status" value="1"/>
</dbReference>
<organism evidence="1 2">
    <name type="scientific">Marivibrio halodurans</name>
    <dbReference type="NCBI Taxonomy" id="2039722"/>
    <lineage>
        <taxon>Bacteria</taxon>
        <taxon>Pseudomonadati</taxon>
        <taxon>Pseudomonadota</taxon>
        <taxon>Alphaproteobacteria</taxon>
        <taxon>Rhodospirillales</taxon>
        <taxon>Rhodospirillaceae</taxon>
        <taxon>Marivibrio</taxon>
    </lineage>
</organism>
<evidence type="ECO:0000313" key="2">
    <source>
        <dbReference type="Proteomes" id="UP000672602"/>
    </source>
</evidence>
<proteinExistence type="predicted"/>
<dbReference type="EMBL" id="JAGMWN010000001">
    <property type="protein sequence ID" value="MBP5855760.1"/>
    <property type="molecule type" value="Genomic_DNA"/>
</dbReference>
<sequence>MTGRITGHALLLALALGLAACGGTPLLGSSDFVLTKTQVKPAYDVGNFRFAHGSKNMPVAVSGRARGLDEQAIGVAIAQAMTGRTPVAPTTFVSAPDTPLDASRLAVRVAPPIDMSAGSLCAGRRIDQQAQDMDGKVREPDRLTLLLAYCNGARHLSSTHLTLALPADGTGFDTPAFRRAAALVATEIFPARDPNDDASFEFMMAN</sequence>